<evidence type="ECO:0000256" key="3">
    <source>
        <dbReference type="ARBA" id="ARBA00022737"/>
    </source>
</evidence>
<name>D8PZC4_SCHCM</name>
<keyword evidence="10" id="KW-1185">Reference proteome</keyword>
<feature type="compositionally biased region" description="Pro residues" evidence="7">
    <location>
        <begin position="117"/>
        <end position="132"/>
    </location>
</feature>
<keyword evidence="4 6" id="KW-0539">Nucleus</keyword>
<feature type="compositionally biased region" description="Low complexity" evidence="7">
    <location>
        <begin position="417"/>
        <end position="432"/>
    </location>
</feature>
<evidence type="ECO:0000256" key="2">
    <source>
        <dbReference type="ARBA" id="ARBA00009252"/>
    </source>
</evidence>
<feature type="region of interest" description="Disordered" evidence="7">
    <location>
        <begin position="114"/>
        <end position="160"/>
    </location>
</feature>
<dbReference type="Pfam" id="PF12830">
    <property type="entry name" value="Nipped-B_C"/>
    <property type="match status" value="1"/>
</dbReference>
<dbReference type="Pfam" id="PF12765">
    <property type="entry name" value="Cohesin_HEAT"/>
    <property type="match status" value="1"/>
</dbReference>
<dbReference type="SUPFAM" id="SSF48371">
    <property type="entry name" value="ARM repeat"/>
    <property type="match status" value="1"/>
</dbReference>
<dbReference type="GO" id="GO:0010468">
    <property type="term" value="P:regulation of gene expression"/>
    <property type="evidence" value="ECO:0007669"/>
    <property type="project" value="InterPro"/>
</dbReference>
<feature type="region of interest" description="Disordered" evidence="7">
    <location>
        <begin position="179"/>
        <end position="276"/>
    </location>
</feature>
<evidence type="ECO:0000256" key="5">
    <source>
        <dbReference type="ARBA" id="ARBA00023306"/>
    </source>
</evidence>
<dbReference type="InterPro" id="IPR011989">
    <property type="entry name" value="ARM-like"/>
</dbReference>
<evidence type="ECO:0000313" key="10">
    <source>
        <dbReference type="Proteomes" id="UP000007431"/>
    </source>
</evidence>
<dbReference type="GO" id="GO:0071169">
    <property type="term" value="P:establishment of protein localization to chromatin"/>
    <property type="evidence" value="ECO:0007669"/>
    <property type="project" value="TreeGrafter"/>
</dbReference>
<dbReference type="HOGENOM" id="CLU_000655_0_0_1"/>
<feature type="region of interest" description="Disordered" evidence="7">
    <location>
        <begin position="54"/>
        <end position="73"/>
    </location>
</feature>
<feature type="compositionally biased region" description="Polar residues" evidence="7">
    <location>
        <begin position="366"/>
        <end position="380"/>
    </location>
</feature>
<comment type="similarity">
    <text evidence="2 6">Belongs to the SCC2/Nipped-B family.</text>
</comment>
<feature type="compositionally biased region" description="Acidic residues" evidence="7">
    <location>
        <begin position="548"/>
        <end position="564"/>
    </location>
</feature>
<dbReference type="GO" id="GO:1990414">
    <property type="term" value="P:replication-born double-strand break repair via sister chromatid exchange"/>
    <property type="evidence" value="ECO:0007669"/>
    <property type="project" value="TreeGrafter"/>
</dbReference>
<feature type="compositionally biased region" description="Basic and acidic residues" evidence="7">
    <location>
        <begin position="381"/>
        <end position="393"/>
    </location>
</feature>
<comment type="subcellular location">
    <subcellularLocation>
        <location evidence="1 6">Nucleus</location>
    </subcellularLocation>
</comment>
<feature type="region of interest" description="Disordered" evidence="7">
    <location>
        <begin position="1"/>
        <end position="20"/>
    </location>
</feature>
<reference evidence="9 10" key="1">
    <citation type="journal article" date="2010" name="Nat. Biotechnol.">
        <title>Genome sequence of the model mushroom Schizophyllum commune.</title>
        <authorList>
            <person name="Ohm R.A."/>
            <person name="de Jong J.F."/>
            <person name="Lugones L.G."/>
            <person name="Aerts A."/>
            <person name="Kothe E."/>
            <person name="Stajich J.E."/>
            <person name="de Vries R.P."/>
            <person name="Record E."/>
            <person name="Levasseur A."/>
            <person name="Baker S.E."/>
            <person name="Bartholomew K.A."/>
            <person name="Coutinho P.M."/>
            <person name="Erdmann S."/>
            <person name="Fowler T.J."/>
            <person name="Gathman A.C."/>
            <person name="Lombard V."/>
            <person name="Henrissat B."/>
            <person name="Knabe N."/>
            <person name="Kuees U."/>
            <person name="Lilly W.W."/>
            <person name="Lindquist E."/>
            <person name="Lucas S."/>
            <person name="Magnuson J.K."/>
            <person name="Piumi F."/>
            <person name="Raudaskoski M."/>
            <person name="Salamov A."/>
            <person name="Schmutz J."/>
            <person name="Schwarze F.W.M.R."/>
            <person name="vanKuyk P.A."/>
            <person name="Horton J.S."/>
            <person name="Grigoriev I.V."/>
            <person name="Woesten H.A.B."/>
        </authorList>
    </citation>
    <scope>NUCLEOTIDE SEQUENCE [LARGE SCALE GENOMIC DNA]</scope>
    <source>
        <strain evidence="10">H4-8 / FGSC 9210</strain>
    </source>
</reference>
<feature type="compositionally biased region" description="Polar residues" evidence="7">
    <location>
        <begin position="248"/>
        <end position="271"/>
    </location>
</feature>
<feature type="region of interest" description="Disordered" evidence="7">
    <location>
        <begin position="412"/>
        <end position="432"/>
    </location>
</feature>
<dbReference type="Proteomes" id="UP000007431">
    <property type="component" value="Unassembled WGS sequence"/>
</dbReference>
<feature type="domain" description="Sister chromatid cohesion C-terminal" evidence="8">
    <location>
        <begin position="1626"/>
        <end position="1809"/>
    </location>
</feature>
<feature type="region of interest" description="Disordered" evidence="7">
    <location>
        <begin position="519"/>
        <end position="564"/>
    </location>
</feature>
<dbReference type="STRING" id="578458.D8PZC4"/>
<dbReference type="GO" id="GO:0090694">
    <property type="term" value="C:Scc2-Scc4 cohesin loading complex"/>
    <property type="evidence" value="ECO:0007669"/>
    <property type="project" value="TreeGrafter"/>
</dbReference>
<gene>
    <name evidence="9" type="ORF">SCHCODRAFT_81629</name>
</gene>
<dbReference type="CDD" id="cd23958">
    <property type="entry name" value="SCC2"/>
    <property type="match status" value="1"/>
</dbReference>
<organism evidence="10">
    <name type="scientific">Schizophyllum commune (strain H4-8 / FGSC 9210)</name>
    <name type="common">Split gill fungus</name>
    <dbReference type="NCBI Taxonomy" id="578458"/>
    <lineage>
        <taxon>Eukaryota</taxon>
        <taxon>Fungi</taxon>
        <taxon>Dikarya</taxon>
        <taxon>Basidiomycota</taxon>
        <taxon>Agaricomycotina</taxon>
        <taxon>Agaricomycetes</taxon>
        <taxon>Agaricomycetidae</taxon>
        <taxon>Agaricales</taxon>
        <taxon>Schizophyllaceae</taxon>
        <taxon>Schizophyllum</taxon>
    </lineage>
</organism>
<sequence length="1950" mass="214460">MSSNQPWYAGRHDASNQHASPAVLESQRIYAHYPIAAGVPTHHVARHINTLTGPAHPPSFAQPELYAPQGNPPPYSEYAPDVQSYPFPRSQNQDYMHTSTALASSVFQQMTPVNAYPTPPPQSSRPLKPPPVNSLMYALGGGPPGPNRYTQPPVPAEPMQSPQFFDDFLAAKSRQLNVNRAPATAQTPNQGVANGTPRHARMSLPSLLNDSPDPLALTVSPSQTTTKRKSLFQLESPSVKRVSSSQSLREQVPSTPTSQRTAKSRMQSQAEPSGLPMASVSALPATPQVPVTPKKSKHNEALTAHLLKSGSSVMDCVEIQRPAWLTPQSKHRIQALNTGKGKGKSKLDTRSDSPDPLDDYAPVEQLSPTRTKLFNANVDTSPRKTGDRDSRAPLEKFTALLEDVFEAEDALPADFAPPTSSPSHHASSPNHISSDYPSHIFASYVPPGESRHPALSYHFMHGKLSKAIVSVARPRKSVRAGESPVKRAGGRIGDIDMQMLGRLLRILLRSVRMGEELDPFGQAAGRTGTAEPKSPSKKTLGKRRAEPDADGMDVDEEDADEETPEVVAMASDEELDRLLSSLELARDSVEAADCALALLASDRLPKQMYSEELITTCLETIKNHLTKIIYPFIEAIATDRIAEVYTSISASIPRINTLLTTASLAMSDKVIIQTAYLAVEPFFVADSSTDGKSTAPKEDDPMRSFGPSSMKGLRLEALTLLRTVFAIRQDQRHWIIEEILTSLTRLSDTKQKAGQFRLRDGRSIRTVSALLLQLIQTSSHDVAVKARNIEHRRKEMNALKRQESISESQMGLQGQPPPFLDEFDKEELQLYGNGLQSTYSATQTIIRFLIGRIGANKATKNSNEAEYRNIFDTLISDALAVLYLPEWPAASVLLSTAAKHLLRLFDDSNSSAEATSAPAKAIALDHLGTIATRIRTVELKVRSQVQESDSSYLGVKRLSELVKSTDKKGVDVLLQAHVDVAAHLSKRSSDDQAYDSARELTATTLGEEVAACLNSIVPAIDHPDQNDHLDVHGLRVVGNKLKSAMRSLWQEQTSDVFDIGMQDEATQIDRLAEEIGTIQHLPKSFQPILNVVLKALNATATTVRTKALRALAQIISSDPSILSLDDVRRAIEGHLLDSSPSVRDAAVELIGKYMVESPEVAGKYYAKIADRIADTGLGVRKRVIKLLKAFYQVTDDQEKRSDIAKRIVLRQLDEDDTVKDLAIKTIEDLWFAAPSPVPSSRGRKGKDAGEDRAPLLSKVAVIMSVAGQFHDRQSPLEEVLHKIASERESGDGQFFREKYLEVCHTLIDGLVDNSDLPGFTVLNCVKTIYLFTSACPTILTADNGATLLPYLKNATGAEEYAISEHVLKILRASVPHMPKTAVKFGQDLQATLQPMVIKPNMRNLNTLQETIACICAVVKHLTHDYGRLVNLLKSCHNRLQSVLKAGGAITDKQVIPQTVLILIVSLLAEHCNFDALRIEHPEATWVADLDSVAQDSVTDRVYTLLLQLYERNENVSFRGRVLQCLGFLFRAYPTLMSTQDSAVIMDKVFSGDDEEARARILRIMQEFLQSQEQKHAMQERESQKAGGASDVNMDELVGNTDGFADSGYVRSIVYHCTDAHKARRVASAVVQRYLDHVLTAALSQNPVIQSPAIDVLSFTVKQGLAHPLQSFPVIVALETSPNPTVANRASALHAILHSKHASLVNGRYVQSARASYDYQRRVCQDGVKGYRLQPTATAVFQRWYSLVREKRAPRQDFLRALVKVFPDGSTLSATQDEVDFSRYMAENFAALDYKTQEEVLTVIKALTNILATTGTQVLEALSPSHLLSHIRPADAMEVDAEGSEVAPTADDCLPQRRLSVIIAMIMLLKAHLKALYGLSEDKCSKFVVGKKSAIGDKGVTRKHGRPISWDRLPYATQPLLNMEDAERQKATFIEIWNEDGVTAEPDDDFA</sequence>
<evidence type="ECO:0000313" key="9">
    <source>
        <dbReference type="EMBL" id="EFI99412.1"/>
    </source>
</evidence>
<evidence type="ECO:0000256" key="7">
    <source>
        <dbReference type="SAM" id="MobiDB-lite"/>
    </source>
</evidence>
<dbReference type="PANTHER" id="PTHR21704">
    <property type="entry name" value="NIPPED-B-LIKE PROTEIN DELANGIN SCC2-RELATED"/>
    <property type="match status" value="1"/>
</dbReference>
<dbReference type="VEuPathDB" id="FungiDB:SCHCODRAFT_01170471"/>
<feature type="compositionally biased region" description="Low complexity" evidence="7">
    <location>
        <begin position="203"/>
        <end position="217"/>
    </location>
</feature>
<dbReference type="FunCoup" id="D8PZC4">
    <property type="interactions" value="162"/>
</dbReference>
<protein>
    <recommendedName>
        <fullName evidence="6">Sister chromatid cohesion protein</fullName>
    </recommendedName>
</protein>
<dbReference type="InterPro" id="IPR033031">
    <property type="entry name" value="Scc2/Nipped-B"/>
</dbReference>
<feature type="compositionally biased region" description="Polar residues" evidence="7">
    <location>
        <begin position="179"/>
        <end position="193"/>
    </location>
</feature>
<dbReference type="InParanoid" id="D8PZC4"/>
<dbReference type="GO" id="GO:0140588">
    <property type="term" value="P:chromatin looping"/>
    <property type="evidence" value="ECO:0007669"/>
    <property type="project" value="InterPro"/>
</dbReference>
<evidence type="ECO:0000256" key="4">
    <source>
        <dbReference type="ARBA" id="ARBA00023242"/>
    </source>
</evidence>
<dbReference type="GO" id="GO:0061775">
    <property type="term" value="F:cohesin loader activity"/>
    <property type="evidence" value="ECO:0007669"/>
    <property type="project" value="InterPro"/>
</dbReference>
<dbReference type="InterPro" id="IPR016024">
    <property type="entry name" value="ARM-type_fold"/>
</dbReference>
<keyword evidence="3 6" id="KW-0677">Repeat</keyword>
<feature type="compositionally biased region" description="Low complexity" evidence="7">
    <location>
        <begin position="236"/>
        <end position="247"/>
    </location>
</feature>
<proteinExistence type="inferred from homology"/>
<accession>D8PZC4</accession>
<feature type="region of interest" description="Disordered" evidence="7">
    <location>
        <begin position="335"/>
        <end position="393"/>
    </location>
</feature>
<dbReference type="InterPro" id="IPR026003">
    <property type="entry name" value="Cohesin_HEAT"/>
</dbReference>
<evidence type="ECO:0000259" key="8">
    <source>
        <dbReference type="Pfam" id="PF12830"/>
    </source>
</evidence>
<dbReference type="Gene3D" id="1.25.10.10">
    <property type="entry name" value="Leucine-rich Repeat Variant"/>
    <property type="match status" value="1"/>
</dbReference>
<dbReference type="eggNOG" id="KOG1020">
    <property type="taxonomic scope" value="Eukaryota"/>
</dbReference>
<dbReference type="OMA" id="GSTDWPA"/>
<dbReference type="EMBL" id="GL377304">
    <property type="protein sequence ID" value="EFI99412.1"/>
    <property type="molecule type" value="Genomic_DNA"/>
</dbReference>
<evidence type="ECO:0000256" key="6">
    <source>
        <dbReference type="RuleBase" id="RU364107"/>
    </source>
</evidence>
<dbReference type="PANTHER" id="PTHR21704:SF18">
    <property type="entry name" value="NIPPED-B-LIKE PROTEIN"/>
    <property type="match status" value="1"/>
</dbReference>
<keyword evidence="5 6" id="KW-0131">Cell cycle</keyword>
<dbReference type="InterPro" id="IPR024986">
    <property type="entry name" value="Nipped-B_C"/>
</dbReference>
<dbReference type="GO" id="GO:0034087">
    <property type="term" value="P:establishment of mitotic sister chromatid cohesion"/>
    <property type="evidence" value="ECO:0007669"/>
    <property type="project" value="TreeGrafter"/>
</dbReference>
<dbReference type="GO" id="GO:0003682">
    <property type="term" value="F:chromatin binding"/>
    <property type="evidence" value="ECO:0007669"/>
    <property type="project" value="TreeGrafter"/>
</dbReference>
<evidence type="ECO:0000256" key="1">
    <source>
        <dbReference type="ARBA" id="ARBA00004123"/>
    </source>
</evidence>